<feature type="domain" description="Myb-like" evidence="2">
    <location>
        <begin position="59"/>
        <end position="109"/>
    </location>
</feature>
<comment type="caution">
    <text evidence="4">The sequence shown here is derived from an EMBL/GenBank/DDBJ whole genome shotgun (WGS) entry which is preliminary data.</text>
</comment>
<dbReference type="Pfam" id="PF13921">
    <property type="entry name" value="Myb_DNA-bind_6"/>
    <property type="match status" value="1"/>
</dbReference>
<dbReference type="PANTHER" id="PTHR45614:SF25">
    <property type="entry name" value="MYB PROTEIN"/>
    <property type="match status" value="1"/>
</dbReference>
<feature type="domain" description="HTH myb-type" evidence="3">
    <location>
        <begin position="115"/>
        <end position="165"/>
    </location>
</feature>
<name>A0ABQ0GFR5_9PEZI</name>
<dbReference type="Proteomes" id="UP001628179">
    <property type="component" value="Unassembled WGS sequence"/>
</dbReference>
<dbReference type="EMBL" id="BAAFSV010000003">
    <property type="protein sequence ID" value="GAB1316610.1"/>
    <property type="molecule type" value="Genomic_DNA"/>
</dbReference>
<feature type="domain" description="HTH myb-type" evidence="3">
    <location>
        <begin position="1"/>
        <end position="58"/>
    </location>
</feature>
<dbReference type="SUPFAM" id="SSF46689">
    <property type="entry name" value="Homeodomain-like"/>
    <property type="match status" value="2"/>
</dbReference>
<reference evidence="4 5" key="1">
    <citation type="submission" date="2024-09" db="EMBL/GenBank/DDBJ databases">
        <title>Itraconazole resistance in Madurella fahalii resulting from another homologue of gene encoding cytochrome P450 14-alpha sterol demethylase (CYP51).</title>
        <authorList>
            <person name="Yoshioka I."/>
            <person name="Fahal A.H."/>
            <person name="Kaneko S."/>
            <person name="Yaguchi T."/>
        </authorList>
    </citation>
    <scope>NUCLEOTIDE SEQUENCE [LARGE SCALE GENOMIC DNA]</scope>
    <source>
        <strain evidence="4 5">IFM 68171</strain>
    </source>
</reference>
<evidence type="ECO:0000259" key="3">
    <source>
        <dbReference type="PROSITE" id="PS51294"/>
    </source>
</evidence>
<accession>A0ABQ0GFR5</accession>
<protein>
    <submittedName>
        <fullName evidence="4">Uncharacterized protein</fullName>
    </submittedName>
</protein>
<organism evidence="4 5">
    <name type="scientific">Madurella fahalii</name>
    <dbReference type="NCBI Taxonomy" id="1157608"/>
    <lineage>
        <taxon>Eukaryota</taxon>
        <taxon>Fungi</taxon>
        <taxon>Dikarya</taxon>
        <taxon>Ascomycota</taxon>
        <taxon>Pezizomycotina</taxon>
        <taxon>Sordariomycetes</taxon>
        <taxon>Sordariomycetidae</taxon>
        <taxon>Sordariales</taxon>
        <taxon>Sordariales incertae sedis</taxon>
        <taxon>Madurella</taxon>
    </lineage>
</organism>
<dbReference type="PROSITE" id="PS51294">
    <property type="entry name" value="HTH_MYB"/>
    <property type="match status" value="3"/>
</dbReference>
<feature type="domain" description="Myb-like" evidence="2">
    <location>
        <begin position="110"/>
        <end position="161"/>
    </location>
</feature>
<keyword evidence="5" id="KW-1185">Reference proteome</keyword>
<dbReference type="PROSITE" id="PS50090">
    <property type="entry name" value="MYB_LIKE"/>
    <property type="match status" value="3"/>
</dbReference>
<dbReference type="InterPro" id="IPR050560">
    <property type="entry name" value="MYB_TF"/>
</dbReference>
<feature type="compositionally biased region" description="Polar residues" evidence="1">
    <location>
        <begin position="202"/>
        <end position="213"/>
    </location>
</feature>
<evidence type="ECO:0000313" key="5">
    <source>
        <dbReference type="Proteomes" id="UP001628179"/>
    </source>
</evidence>
<dbReference type="InterPro" id="IPR001005">
    <property type="entry name" value="SANT/Myb"/>
</dbReference>
<dbReference type="GeneID" id="98177563"/>
<dbReference type="Pfam" id="PF00249">
    <property type="entry name" value="Myb_DNA-binding"/>
    <property type="match status" value="1"/>
</dbReference>
<sequence>MKVKRRWSPQEDQVLRQELRKQLAKPTGKGNTINWSEVAKQLPGRNNKDCRKRYLNEMAGTLKKGPWSQEEDAKLKKLVAEHGLSWVAVSQAMGTRSADQCSKRWNHSLNPELDRQPWQDQENQRLLRALATHGTSWKDIQEKHFPARSANNVKNQYTILMRRGVVLAEDVPPCCPTRTSGKGAGASSSRAVSPDAMHSPSPDASSITVSSGPMIQPSPDRTLQHDGMSNSDPISSDGIMDIDAYRPSFMDEHDHSYAFLTPMGGVDDGFNTDFSEAFGVKYGDQSTVHGSDCPDICTPLSAAFSNSGVGVVGDNDSVNGSCPNSEGSDGSRLSWPMYPIMVSDMDMDMGGAGIAKPRQGPALSVVPRSSSVADSLSSKGDVHMIPQPSVGGDVSPRSRMTIVVDEARPETLVEVMKVLMESQARVEFRRG</sequence>
<dbReference type="InterPro" id="IPR009057">
    <property type="entry name" value="Homeodomain-like_sf"/>
</dbReference>
<proteinExistence type="predicted"/>
<feature type="domain" description="Myb-like" evidence="2">
    <location>
        <begin position="1"/>
        <end position="58"/>
    </location>
</feature>
<dbReference type="PANTHER" id="PTHR45614">
    <property type="entry name" value="MYB PROTEIN-RELATED"/>
    <property type="match status" value="1"/>
</dbReference>
<evidence type="ECO:0000256" key="1">
    <source>
        <dbReference type="SAM" id="MobiDB-lite"/>
    </source>
</evidence>
<dbReference type="CDD" id="cd00167">
    <property type="entry name" value="SANT"/>
    <property type="match status" value="3"/>
</dbReference>
<feature type="region of interest" description="Disordered" evidence="1">
    <location>
        <begin position="175"/>
        <end position="237"/>
    </location>
</feature>
<gene>
    <name evidence="4" type="ORF">MFIFM68171_06820</name>
</gene>
<feature type="domain" description="HTH myb-type" evidence="3">
    <location>
        <begin position="61"/>
        <end position="113"/>
    </location>
</feature>
<dbReference type="Gene3D" id="1.10.10.60">
    <property type="entry name" value="Homeodomain-like"/>
    <property type="match status" value="3"/>
</dbReference>
<dbReference type="InterPro" id="IPR017930">
    <property type="entry name" value="Myb_dom"/>
</dbReference>
<evidence type="ECO:0000313" key="4">
    <source>
        <dbReference type="EMBL" id="GAB1316610.1"/>
    </source>
</evidence>
<dbReference type="RefSeq" id="XP_070918341.1">
    <property type="nucleotide sequence ID" value="XM_071062240.1"/>
</dbReference>
<evidence type="ECO:0000259" key="2">
    <source>
        <dbReference type="PROSITE" id="PS50090"/>
    </source>
</evidence>
<dbReference type="SMART" id="SM00717">
    <property type="entry name" value="SANT"/>
    <property type="match status" value="3"/>
</dbReference>